<feature type="region of interest" description="Disordered" evidence="4">
    <location>
        <begin position="44"/>
        <end position="71"/>
    </location>
</feature>
<dbReference type="PANTHER" id="PTHR43918">
    <property type="entry name" value="ACETYLCHOLINESTERASE"/>
    <property type="match status" value="1"/>
</dbReference>
<dbReference type="RefSeq" id="WP_165825963.1">
    <property type="nucleotide sequence ID" value="NZ_QEKW01000027.1"/>
</dbReference>
<keyword evidence="2 3" id="KW-0378">Hydrolase</keyword>
<evidence type="ECO:0000256" key="1">
    <source>
        <dbReference type="ARBA" id="ARBA00005964"/>
    </source>
</evidence>
<dbReference type="SUPFAM" id="SSF53474">
    <property type="entry name" value="alpha/beta-Hydrolases"/>
    <property type="match status" value="1"/>
</dbReference>
<dbReference type="InterPro" id="IPR019826">
    <property type="entry name" value="Carboxylesterase_B_AS"/>
</dbReference>
<dbReference type="EC" id="3.1.1.-" evidence="3"/>
<evidence type="ECO:0000313" key="6">
    <source>
        <dbReference type="EMBL" id="PVY96894.1"/>
    </source>
</evidence>
<feature type="domain" description="Carboxylesterase type B" evidence="5">
    <location>
        <begin position="6"/>
        <end position="461"/>
    </location>
</feature>
<comment type="similarity">
    <text evidence="1 3">Belongs to the type-B carboxylesterase/lipase family.</text>
</comment>
<name>A0A2U1EAB3_9PSEU</name>
<dbReference type="GO" id="GO:0052689">
    <property type="term" value="F:carboxylic ester hydrolase activity"/>
    <property type="evidence" value="ECO:0007669"/>
    <property type="project" value="TreeGrafter"/>
</dbReference>
<dbReference type="EMBL" id="QEKW01000027">
    <property type="protein sequence ID" value="PVY96894.1"/>
    <property type="molecule type" value="Genomic_DNA"/>
</dbReference>
<sequence length="497" mass="51917">MADILCKTTGGTIRGTAADGVAHFLGVPYAAAPVGERRFARPEPVTWDGERDATTHGPTAPQGPTDTPNVPDISPIVGPGWVPGSEYLTADVRTPEAAGAGLPVLVFVHGGSFTAGAARAAVYDGTRLAREGAVVVTVNYRLGVPGFALIPGVVANRGLHDQIAALHWVHDNAEAFGGDADRITVFGESAGGLSVADLLVAAPPGLLRRAIVQSGGGSHVLVPQQAAVTTVALARDLGVTPAGLVDVPDEGLVAAVGRLGQDPPDLAVEGLRDPLMGLAPLGPVIDDELLERRPVDAVAAGAAAGIDLLVGSNADEMTLYSVLFGTAVGLPGPDEDALYAAVARRHDDPDRVIAAYRTAGRGSTPGEVHDAVHTDWMFGVPTRRLADAHTGRTWRYAFTWRSPGWEGRLGATHAIELPFVFDVVGRVDTGAFVVPDTEETRALASRMCRAWVDFARDGDPGWPGYRADAPTTRVFDVADNLTETPDGPEQEVWDGVR</sequence>
<dbReference type="InterPro" id="IPR029058">
    <property type="entry name" value="AB_hydrolase_fold"/>
</dbReference>
<dbReference type="Pfam" id="PF00135">
    <property type="entry name" value="COesterase"/>
    <property type="match status" value="1"/>
</dbReference>
<gene>
    <name evidence="6" type="ORF">C8D89_12721</name>
</gene>
<evidence type="ECO:0000256" key="3">
    <source>
        <dbReference type="RuleBase" id="RU361235"/>
    </source>
</evidence>
<evidence type="ECO:0000313" key="7">
    <source>
        <dbReference type="Proteomes" id="UP000245639"/>
    </source>
</evidence>
<proteinExistence type="inferred from homology"/>
<organism evidence="6 7">
    <name type="scientific">Actinomycetospora cinnamomea</name>
    <dbReference type="NCBI Taxonomy" id="663609"/>
    <lineage>
        <taxon>Bacteria</taxon>
        <taxon>Bacillati</taxon>
        <taxon>Actinomycetota</taxon>
        <taxon>Actinomycetes</taxon>
        <taxon>Pseudonocardiales</taxon>
        <taxon>Pseudonocardiaceae</taxon>
        <taxon>Actinomycetospora</taxon>
    </lineage>
</organism>
<evidence type="ECO:0000256" key="2">
    <source>
        <dbReference type="ARBA" id="ARBA00022801"/>
    </source>
</evidence>
<keyword evidence="7" id="KW-1185">Reference proteome</keyword>
<comment type="caution">
    <text evidence="6">The sequence shown here is derived from an EMBL/GenBank/DDBJ whole genome shotgun (WGS) entry which is preliminary data.</text>
</comment>
<dbReference type="Proteomes" id="UP000245639">
    <property type="component" value="Unassembled WGS sequence"/>
</dbReference>
<evidence type="ECO:0000259" key="5">
    <source>
        <dbReference type="Pfam" id="PF00135"/>
    </source>
</evidence>
<dbReference type="PROSITE" id="PS00122">
    <property type="entry name" value="CARBOXYLESTERASE_B_1"/>
    <property type="match status" value="1"/>
</dbReference>
<accession>A0A2U1EAB3</accession>
<dbReference type="PANTHER" id="PTHR43918:SF4">
    <property type="entry name" value="CARBOXYLIC ESTER HYDROLASE"/>
    <property type="match status" value="1"/>
</dbReference>
<dbReference type="AlphaFoldDB" id="A0A2U1EAB3"/>
<dbReference type="InterPro" id="IPR050654">
    <property type="entry name" value="AChE-related_enzymes"/>
</dbReference>
<dbReference type="Gene3D" id="3.40.50.1820">
    <property type="entry name" value="alpha/beta hydrolase"/>
    <property type="match status" value="1"/>
</dbReference>
<protein>
    <recommendedName>
        <fullName evidence="3">Carboxylic ester hydrolase</fullName>
        <ecNumber evidence="3">3.1.1.-</ecNumber>
    </recommendedName>
</protein>
<dbReference type="InterPro" id="IPR002018">
    <property type="entry name" value="CarbesteraseB"/>
</dbReference>
<reference evidence="6 7" key="1">
    <citation type="submission" date="2018-04" db="EMBL/GenBank/DDBJ databases">
        <title>Genomic Encyclopedia of Type Strains, Phase IV (KMG-IV): sequencing the most valuable type-strain genomes for metagenomic binning, comparative biology and taxonomic classification.</title>
        <authorList>
            <person name="Goeker M."/>
        </authorList>
    </citation>
    <scope>NUCLEOTIDE SEQUENCE [LARGE SCALE GENOMIC DNA]</scope>
    <source>
        <strain evidence="6 7">DSM 45771</strain>
    </source>
</reference>
<evidence type="ECO:0000256" key="4">
    <source>
        <dbReference type="SAM" id="MobiDB-lite"/>
    </source>
</evidence>